<evidence type="ECO:0000313" key="2">
    <source>
        <dbReference type="EMBL" id="VBA41535.1"/>
    </source>
</evidence>
<dbReference type="Proteomes" id="UP000273307">
    <property type="component" value="Unassembled WGS sequence"/>
</dbReference>
<evidence type="ECO:0000256" key="1">
    <source>
        <dbReference type="SAM" id="MobiDB-lite"/>
    </source>
</evidence>
<keyword evidence="3" id="KW-1185">Reference proteome</keyword>
<reference evidence="2 3" key="1">
    <citation type="submission" date="2018-09" db="EMBL/GenBank/DDBJ databases">
        <authorList>
            <person name="Tagini F."/>
        </authorList>
    </citation>
    <scope>NUCLEOTIDE SEQUENCE [LARGE SCALE GENOMIC DNA]</scope>
    <source>
        <strain evidence="2 3">MK136</strain>
    </source>
</reference>
<accession>A0A498QAY8</accession>
<feature type="region of interest" description="Disordered" evidence="1">
    <location>
        <begin position="1"/>
        <end position="21"/>
    </location>
</feature>
<feature type="region of interest" description="Disordered" evidence="1">
    <location>
        <begin position="54"/>
        <end position="88"/>
    </location>
</feature>
<sequence length="88" mass="9196">MSPLRTESANAAGAPARRKRIKAGLAGGPQYRSLRAIRISSRCGSMFSTRNCPPVTGSARASPAAKPPGTSLTMWAGNRLLNNSRQAG</sequence>
<gene>
    <name evidence="2" type="ORF">LAUMK136_04095</name>
</gene>
<dbReference type="EMBL" id="UPHP01000112">
    <property type="protein sequence ID" value="VBA41535.1"/>
    <property type="molecule type" value="Genomic_DNA"/>
</dbReference>
<dbReference type="AlphaFoldDB" id="A0A498QAY8"/>
<proteinExistence type="predicted"/>
<protein>
    <submittedName>
        <fullName evidence="2">Uncharacterized protein</fullName>
    </submittedName>
</protein>
<name>A0A498QAY8_9MYCO</name>
<evidence type="ECO:0000313" key="3">
    <source>
        <dbReference type="Proteomes" id="UP000273307"/>
    </source>
</evidence>
<organism evidence="2 3">
    <name type="scientific">Mycobacterium attenuatum</name>
    <dbReference type="NCBI Taxonomy" id="2341086"/>
    <lineage>
        <taxon>Bacteria</taxon>
        <taxon>Bacillati</taxon>
        <taxon>Actinomycetota</taxon>
        <taxon>Actinomycetes</taxon>
        <taxon>Mycobacteriales</taxon>
        <taxon>Mycobacteriaceae</taxon>
        <taxon>Mycobacterium</taxon>
    </lineage>
</organism>